<evidence type="ECO:0000313" key="1">
    <source>
        <dbReference type="EMBL" id="CBK25217.2"/>
    </source>
</evidence>
<dbReference type="InterPro" id="IPR005502">
    <property type="entry name" value="Ribosyl_crysJ1"/>
</dbReference>
<dbReference type="Proteomes" id="UP000008312">
    <property type="component" value="Unassembled WGS sequence"/>
</dbReference>
<protein>
    <submittedName>
        <fullName evidence="1">Uncharacterized protein</fullName>
    </submittedName>
</protein>
<sequence length="294" mass="34889">MNRTEVQFYYQNEQELIHFDEIAKETNKAHQLIHHYIDYSQLITDRHRVRWEHGDWSEKTDLMLLLLSSVMKTGQFNEYAFADIITRYKYEGVTLFEDQAGFGLIKTLNILANTEQFAHAPTECSKTVWEKSNEMNLESQCIPHSMLLPILFFDDSVRITENVIGCCKTTHYDLRCIGISLLLARVLCHTLAELNKEEPTSQTRCQYMKEEYSNVKKYFQEQKDQAIMERILEVKDDWSDLLSIRNEIEEKQLYLCLILVDLKYRGEVYECFLYAAFFYVYDYPYINAMMRVGN</sequence>
<name>D8MAX8_BLAHO</name>
<dbReference type="Pfam" id="PF03747">
    <property type="entry name" value="ADP_ribosyl_GH"/>
    <property type="match status" value="1"/>
</dbReference>
<keyword evidence="2" id="KW-1185">Reference proteome</keyword>
<dbReference type="EMBL" id="FN668690">
    <property type="protein sequence ID" value="CBK25217.2"/>
    <property type="molecule type" value="Genomic_DNA"/>
</dbReference>
<accession>D8MAX8</accession>
<organism evidence="1">
    <name type="scientific">Blastocystis hominis</name>
    <dbReference type="NCBI Taxonomy" id="12968"/>
    <lineage>
        <taxon>Eukaryota</taxon>
        <taxon>Sar</taxon>
        <taxon>Stramenopiles</taxon>
        <taxon>Bigyra</taxon>
        <taxon>Opalozoa</taxon>
        <taxon>Opalinata</taxon>
        <taxon>Blastocystidae</taxon>
        <taxon>Blastocystis</taxon>
    </lineage>
</organism>
<proteinExistence type="predicted"/>
<dbReference type="Gene3D" id="1.10.4080.10">
    <property type="entry name" value="ADP-ribosylation/Crystallin J1"/>
    <property type="match status" value="1"/>
</dbReference>
<dbReference type="GeneID" id="24921843"/>
<gene>
    <name evidence="1" type="ORF">GSBLH_T00004842001</name>
</gene>
<evidence type="ECO:0000313" key="2">
    <source>
        <dbReference type="Proteomes" id="UP000008312"/>
    </source>
</evidence>
<dbReference type="RefSeq" id="XP_012899265.1">
    <property type="nucleotide sequence ID" value="XM_013043811.1"/>
</dbReference>
<dbReference type="AlphaFoldDB" id="D8MAX8"/>
<reference evidence="1" key="1">
    <citation type="submission" date="2010-02" db="EMBL/GenBank/DDBJ databases">
        <title>Sequencing and annotation of the Blastocystis hominis genome.</title>
        <authorList>
            <person name="Wincker P."/>
        </authorList>
    </citation>
    <scope>NUCLEOTIDE SEQUENCE</scope>
    <source>
        <strain evidence="1">Singapore isolate B</strain>
    </source>
</reference>
<dbReference type="InParanoid" id="D8MAX8"/>
<dbReference type="InterPro" id="IPR036705">
    <property type="entry name" value="Ribosyl_crysJ1_sf"/>
</dbReference>
<dbReference type="OrthoDB" id="2021138at2759"/>
<dbReference type="SUPFAM" id="SSF101478">
    <property type="entry name" value="ADP-ribosylglycohydrolase"/>
    <property type="match status" value="1"/>
</dbReference>